<gene>
    <name evidence="1" type="ORF">K9S39_23570</name>
</gene>
<reference evidence="1" key="1">
    <citation type="submission" date="2021-10" db="EMBL/GenBank/DDBJ databases">
        <title>Streptomyces nigrumlapis sp.nov.,an antimicrobial producing actinobacterium isolated from Black Gobi rocks.</title>
        <authorList>
            <person name="Wen Y."/>
            <person name="Zhang W."/>
            <person name="Liu X.G."/>
        </authorList>
    </citation>
    <scope>NUCLEOTIDE SEQUENCE</scope>
    <source>
        <strain evidence="1">ST13-2-2</strain>
    </source>
</reference>
<keyword evidence="2" id="KW-1185">Reference proteome</keyword>
<dbReference type="Proteomes" id="UP000830115">
    <property type="component" value="Chromosome"/>
</dbReference>
<dbReference type="EMBL" id="CP086322">
    <property type="protein sequence ID" value="UQA94442.1"/>
    <property type="molecule type" value="Genomic_DNA"/>
</dbReference>
<name>A0ABY4MAS6_9ACTN</name>
<dbReference type="RefSeq" id="WP_248865312.1">
    <property type="nucleotide sequence ID" value="NZ_CP086322.1"/>
</dbReference>
<protein>
    <submittedName>
        <fullName evidence="1">Uncharacterized protein</fullName>
    </submittedName>
</protein>
<organism evidence="1 2">
    <name type="scientific">Streptomyces halobius</name>
    <dbReference type="NCBI Taxonomy" id="2879846"/>
    <lineage>
        <taxon>Bacteria</taxon>
        <taxon>Bacillati</taxon>
        <taxon>Actinomycetota</taxon>
        <taxon>Actinomycetes</taxon>
        <taxon>Kitasatosporales</taxon>
        <taxon>Streptomycetaceae</taxon>
        <taxon>Streptomyces</taxon>
    </lineage>
</organism>
<accession>A0ABY4MAS6</accession>
<evidence type="ECO:0000313" key="2">
    <source>
        <dbReference type="Proteomes" id="UP000830115"/>
    </source>
</evidence>
<proteinExistence type="predicted"/>
<sequence>MWCGDSWLWLLGAEDPNATDPKVARTLVRYTWELSLDQLDDESRRLAQPLLRLLSLMAEVPIPLSLLTPSLLEQATGESVTQVALDTALFGLERYGLIDAPEKGEAPAWPSSR</sequence>
<evidence type="ECO:0000313" key="1">
    <source>
        <dbReference type="EMBL" id="UQA94442.1"/>
    </source>
</evidence>